<gene>
    <name evidence="2" type="ORF">PGLA1383_LOCUS50598</name>
    <name evidence="3" type="ORF">PGLA2088_LOCUS4975</name>
</gene>
<reference evidence="2" key="1">
    <citation type="submission" date="2021-02" db="EMBL/GenBank/DDBJ databases">
        <authorList>
            <person name="Dougan E. K."/>
            <person name="Rhodes N."/>
            <person name="Thang M."/>
            <person name="Chan C."/>
        </authorList>
    </citation>
    <scope>NUCLEOTIDE SEQUENCE</scope>
</reference>
<comment type="caution">
    <text evidence="2">The sequence shown here is derived from an EMBL/GenBank/DDBJ whole genome shotgun (WGS) entry which is preliminary data.</text>
</comment>
<dbReference type="EMBL" id="CAJNNV010031199">
    <property type="protein sequence ID" value="CAE8634991.1"/>
    <property type="molecule type" value="Genomic_DNA"/>
</dbReference>
<protein>
    <recommendedName>
        <fullName evidence="1">Metallo-beta-lactamase domain-containing protein</fullName>
    </recommendedName>
</protein>
<name>A0A813HBH3_POLGL</name>
<sequence length="323" mass="34456">MAAAAVSWEGGQIRCDGLPAPGGWIHGAEGELSLQCESLDEAGTAWVIRFSKWTAGRHLKGSAEEELYAEAYEGNFVFLFVGDERAVLFDTGPVPWPCFKDAVERCVGGAARCATLDLVVAHTHAHGDHVQGDVTWAGGNAGAFRSVVVVGHSPADVAQFFALPRWFDGESEDSPAAVFSLGGVRAPLSLFWIRGHEETHVAIYDPATNALVTGDVLYPGRLYVRNGPVFAASCQRLDRFVRALDQEVGEGKAAALRVLGCHIELDADGAEFPTGTPLQVNEAQYELGAADVFELAAATSKSDEATTWVRGRRFVFVPVPAGG</sequence>
<dbReference type="AlphaFoldDB" id="A0A813HBH3"/>
<proteinExistence type="predicted"/>
<dbReference type="InterPro" id="IPR001279">
    <property type="entry name" value="Metallo-B-lactamas"/>
</dbReference>
<accession>A0A813HBH3</accession>
<evidence type="ECO:0000313" key="4">
    <source>
        <dbReference type="Proteomes" id="UP000654075"/>
    </source>
</evidence>
<dbReference type="Gene3D" id="3.60.15.10">
    <property type="entry name" value="Ribonuclease Z/Hydroxyacylglutathione hydrolase-like"/>
    <property type="match status" value="1"/>
</dbReference>
<dbReference type="OrthoDB" id="3341310at2759"/>
<keyword evidence="4" id="KW-1185">Reference proteome</keyword>
<evidence type="ECO:0000313" key="2">
    <source>
        <dbReference type="EMBL" id="CAE8634991.1"/>
    </source>
</evidence>
<dbReference type="SMART" id="SM00849">
    <property type="entry name" value="Lactamase_B"/>
    <property type="match status" value="1"/>
</dbReference>
<dbReference type="SUPFAM" id="SSF56281">
    <property type="entry name" value="Metallo-hydrolase/oxidoreductase"/>
    <property type="match status" value="1"/>
</dbReference>
<feature type="domain" description="Metallo-beta-lactamase" evidence="1">
    <location>
        <begin position="74"/>
        <end position="262"/>
    </location>
</feature>
<dbReference type="InterPro" id="IPR036866">
    <property type="entry name" value="RibonucZ/Hydroxyglut_hydro"/>
</dbReference>
<dbReference type="Proteomes" id="UP000654075">
    <property type="component" value="Unassembled WGS sequence"/>
</dbReference>
<organism evidence="2 4">
    <name type="scientific">Polarella glacialis</name>
    <name type="common">Dinoflagellate</name>
    <dbReference type="NCBI Taxonomy" id="89957"/>
    <lineage>
        <taxon>Eukaryota</taxon>
        <taxon>Sar</taxon>
        <taxon>Alveolata</taxon>
        <taxon>Dinophyceae</taxon>
        <taxon>Suessiales</taxon>
        <taxon>Suessiaceae</taxon>
        <taxon>Polarella</taxon>
    </lineage>
</organism>
<dbReference type="EMBL" id="CAJNNW010004649">
    <property type="protein sequence ID" value="CAE8646633.1"/>
    <property type="molecule type" value="Genomic_DNA"/>
</dbReference>
<evidence type="ECO:0000313" key="3">
    <source>
        <dbReference type="EMBL" id="CAE8646633.1"/>
    </source>
</evidence>
<evidence type="ECO:0000259" key="1">
    <source>
        <dbReference type="SMART" id="SM00849"/>
    </source>
</evidence>
<dbReference type="Proteomes" id="UP000626109">
    <property type="component" value="Unassembled WGS sequence"/>
</dbReference>